<dbReference type="EMBL" id="JBEDUW010000006">
    <property type="protein sequence ID" value="KAK9919306.1"/>
    <property type="molecule type" value="Genomic_DNA"/>
</dbReference>
<comment type="caution">
    <text evidence="1">The sequence shown here is derived from an EMBL/GenBank/DDBJ whole genome shotgun (WGS) entry which is preliminary data.</text>
</comment>
<protein>
    <submittedName>
        <fullName evidence="1">Uncharacterized protein</fullName>
    </submittedName>
</protein>
<sequence length="125" mass="13857">MIVTPSPYTIQHYMKIVQFYKSPGACSGTFQEILEIDLVVNLKLLEEASFACKVPWKKDLYFWGDLVPENTFNKSALEDLLQAGVFGLKSFMCPSGINDFPMTNSSHIKVIMGYLLAGSLVGLGV</sequence>
<keyword evidence="2" id="KW-1185">Reference proteome</keyword>
<evidence type="ECO:0000313" key="2">
    <source>
        <dbReference type="Proteomes" id="UP001457282"/>
    </source>
</evidence>
<gene>
    <name evidence="1" type="ORF">M0R45_027910</name>
</gene>
<organism evidence="1 2">
    <name type="scientific">Rubus argutus</name>
    <name type="common">Southern blackberry</name>
    <dbReference type="NCBI Taxonomy" id="59490"/>
    <lineage>
        <taxon>Eukaryota</taxon>
        <taxon>Viridiplantae</taxon>
        <taxon>Streptophyta</taxon>
        <taxon>Embryophyta</taxon>
        <taxon>Tracheophyta</taxon>
        <taxon>Spermatophyta</taxon>
        <taxon>Magnoliopsida</taxon>
        <taxon>eudicotyledons</taxon>
        <taxon>Gunneridae</taxon>
        <taxon>Pentapetalae</taxon>
        <taxon>rosids</taxon>
        <taxon>fabids</taxon>
        <taxon>Rosales</taxon>
        <taxon>Rosaceae</taxon>
        <taxon>Rosoideae</taxon>
        <taxon>Rosoideae incertae sedis</taxon>
        <taxon>Rubus</taxon>
    </lineage>
</organism>
<dbReference type="Gene3D" id="3.20.20.140">
    <property type="entry name" value="Metal-dependent hydrolases"/>
    <property type="match status" value="1"/>
</dbReference>
<dbReference type="Proteomes" id="UP001457282">
    <property type="component" value="Unassembled WGS sequence"/>
</dbReference>
<reference evidence="1 2" key="1">
    <citation type="journal article" date="2023" name="G3 (Bethesda)">
        <title>A chromosome-length genome assembly and annotation of blackberry (Rubus argutus, cv. 'Hillquist').</title>
        <authorList>
            <person name="Bruna T."/>
            <person name="Aryal R."/>
            <person name="Dudchenko O."/>
            <person name="Sargent D.J."/>
            <person name="Mead D."/>
            <person name="Buti M."/>
            <person name="Cavallini A."/>
            <person name="Hytonen T."/>
            <person name="Andres J."/>
            <person name="Pham M."/>
            <person name="Weisz D."/>
            <person name="Mascagni F."/>
            <person name="Usai G."/>
            <person name="Natali L."/>
            <person name="Bassil N."/>
            <person name="Fernandez G.E."/>
            <person name="Lomsadze A."/>
            <person name="Armour M."/>
            <person name="Olukolu B."/>
            <person name="Poorten T."/>
            <person name="Britton C."/>
            <person name="Davik J."/>
            <person name="Ashrafi H."/>
            <person name="Aiden E.L."/>
            <person name="Borodovsky M."/>
            <person name="Worthington M."/>
        </authorList>
    </citation>
    <scope>NUCLEOTIDE SEQUENCE [LARGE SCALE GENOMIC DNA]</scope>
    <source>
        <strain evidence="1">PI 553951</strain>
    </source>
</reference>
<name>A0AAW1W2X3_RUBAR</name>
<accession>A0AAW1W2X3</accession>
<evidence type="ECO:0000313" key="1">
    <source>
        <dbReference type="EMBL" id="KAK9919306.1"/>
    </source>
</evidence>
<dbReference type="AlphaFoldDB" id="A0AAW1W2X3"/>
<proteinExistence type="predicted"/>